<dbReference type="SUPFAM" id="SSF55961">
    <property type="entry name" value="Bet v1-like"/>
    <property type="match status" value="1"/>
</dbReference>
<dbReference type="Pfam" id="PF03364">
    <property type="entry name" value="Polyketide_cyc"/>
    <property type="match status" value="1"/>
</dbReference>
<dbReference type="InterPro" id="IPR021309">
    <property type="entry name" value="YgaP-like_TM"/>
</dbReference>
<dbReference type="InterPro" id="IPR047137">
    <property type="entry name" value="ORF3"/>
</dbReference>
<evidence type="ECO:0000256" key="1">
    <source>
        <dbReference type="ARBA" id="ARBA00008918"/>
    </source>
</evidence>
<evidence type="ECO:0000259" key="2">
    <source>
        <dbReference type="Pfam" id="PF03364"/>
    </source>
</evidence>
<dbReference type="PANTHER" id="PTHR33824:SF7">
    <property type="entry name" value="POLYKETIDE CYCLASE_DEHYDRASE AND LIPID TRANSPORT SUPERFAMILY PROTEIN"/>
    <property type="match status" value="1"/>
</dbReference>
<reference evidence="5" key="1">
    <citation type="submission" date="2017-02" db="EMBL/GenBank/DDBJ databases">
        <authorList>
            <person name="Varghese N."/>
            <person name="Submissions S."/>
        </authorList>
    </citation>
    <scope>NUCLEOTIDE SEQUENCE [LARGE SCALE GENOMIC DNA]</scope>
    <source>
        <strain evidence="5">DSM 22385</strain>
    </source>
</reference>
<protein>
    <submittedName>
        <fullName evidence="4">Uncharacterized membrane protein</fullName>
    </submittedName>
</protein>
<dbReference type="Proteomes" id="UP000189981">
    <property type="component" value="Unassembled WGS sequence"/>
</dbReference>
<gene>
    <name evidence="4" type="ORF">SAMN05661099_1251</name>
</gene>
<dbReference type="AlphaFoldDB" id="A0A1T5B3G0"/>
<dbReference type="STRING" id="572036.SAMN05661099_1251"/>
<feature type="domain" description="Inner membrane protein YgaP-like transmembrane" evidence="3">
    <location>
        <begin position="66"/>
        <end position="125"/>
    </location>
</feature>
<dbReference type="Pfam" id="PF11127">
    <property type="entry name" value="YgaP-like_TM"/>
    <property type="match status" value="1"/>
</dbReference>
<sequence>MNEDIAKLNLSLFFNKRTNILKHFVQTPCYRIKKTAMNLENITDRLKDNLNMSSLRENIGSIQSEKPNVDLTERILSVMGGVFLTYKSLKTLKNHPFIGVQEAIAGGLLIYRGATGFCPVYNALDQDGTDPAAVNITETFIVDRPREEVYKFWRRLENLPRFMKHLASVDEYDRKNSHWRANLPGEILKLNWNAEITREDENNYIGWQSVEGSMVENAGKVTFHDAINGSGTELTVDISYFPPAGSLGQGIARLLNGVFEKAVREDVTNFKHYIEGEEYKTYEHKPALWDHVEDVVNTFK</sequence>
<accession>A0A1T5B3G0</accession>
<feature type="domain" description="Coenzyme Q-binding protein COQ10 START" evidence="2">
    <location>
        <begin position="142"/>
        <end position="264"/>
    </location>
</feature>
<evidence type="ECO:0000259" key="3">
    <source>
        <dbReference type="Pfam" id="PF11127"/>
    </source>
</evidence>
<evidence type="ECO:0000313" key="5">
    <source>
        <dbReference type="Proteomes" id="UP000189981"/>
    </source>
</evidence>
<dbReference type="CDD" id="cd07817">
    <property type="entry name" value="SRPBCC_8"/>
    <property type="match status" value="1"/>
</dbReference>
<dbReference type="InterPro" id="IPR023393">
    <property type="entry name" value="START-like_dom_sf"/>
</dbReference>
<comment type="similarity">
    <text evidence="1">Belongs to the ribosome association toxin RatA family.</text>
</comment>
<dbReference type="EMBL" id="FUYR01000001">
    <property type="protein sequence ID" value="SKB41821.1"/>
    <property type="molecule type" value="Genomic_DNA"/>
</dbReference>
<dbReference type="Gene3D" id="3.30.530.20">
    <property type="match status" value="1"/>
</dbReference>
<proteinExistence type="inferred from homology"/>
<evidence type="ECO:0000313" key="4">
    <source>
        <dbReference type="EMBL" id="SKB41821.1"/>
    </source>
</evidence>
<keyword evidence="5" id="KW-1185">Reference proteome</keyword>
<dbReference type="PANTHER" id="PTHR33824">
    <property type="entry name" value="POLYKETIDE CYCLASE/DEHYDRASE AND LIPID TRANSPORT SUPERFAMILY PROTEIN"/>
    <property type="match status" value="1"/>
</dbReference>
<dbReference type="InterPro" id="IPR005031">
    <property type="entry name" value="COQ10_START"/>
</dbReference>
<organism evidence="4 5">
    <name type="scientific">Daejeonella lutea</name>
    <dbReference type="NCBI Taxonomy" id="572036"/>
    <lineage>
        <taxon>Bacteria</taxon>
        <taxon>Pseudomonadati</taxon>
        <taxon>Bacteroidota</taxon>
        <taxon>Sphingobacteriia</taxon>
        <taxon>Sphingobacteriales</taxon>
        <taxon>Sphingobacteriaceae</taxon>
        <taxon>Daejeonella</taxon>
    </lineage>
</organism>
<name>A0A1T5B3G0_9SPHI</name>